<dbReference type="InParanoid" id="Q5B835"/>
<organism evidence="2 3">
    <name type="scientific">Emericella nidulans (strain FGSC A4 / ATCC 38163 / CBS 112.46 / NRRL 194 / M139)</name>
    <name type="common">Aspergillus nidulans</name>
    <dbReference type="NCBI Taxonomy" id="227321"/>
    <lineage>
        <taxon>Eukaryota</taxon>
        <taxon>Fungi</taxon>
        <taxon>Dikarya</taxon>
        <taxon>Ascomycota</taxon>
        <taxon>Pezizomycotina</taxon>
        <taxon>Eurotiomycetes</taxon>
        <taxon>Eurotiomycetidae</taxon>
        <taxon>Eurotiales</taxon>
        <taxon>Aspergillaceae</taxon>
        <taxon>Aspergillus</taxon>
        <taxon>Aspergillus subgen. Nidulantes</taxon>
    </lineage>
</organism>
<feature type="compositionally biased region" description="Pro residues" evidence="1">
    <location>
        <begin position="1"/>
        <end position="13"/>
    </location>
</feature>
<keyword evidence="3" id="KW-1185">Reference proteome</keyword>
<sequence>MAPFKPLLPPLPIPEGQRKNPPLPIRPPSPTVILRDGLSLSTWLLLGGVLQGAAVAAFGYRSLLPTTLILGYRALDTLLMTLNLKRNRYMDGVIMPKYSAQYPNTDGSFASTLNPTTGSQDGDPAAKPLIVFHLGARCNHPLGLLAPGYKELGDWAEKMYESLRVNPDKYGLLGMTRFVGQSDAAGNETLVIMYMRDYEGLHRFAHDQLHADGVRWWTGIVKAHPHLAIWHETYVVPKGCWENIYAQSQVTGMGDTFFPVIDENNGATEWARGIVDAKGGALRTGSRRLRMKHLEENESELEAYYDLTDGGRTTL</sequence>
<name>Q5B835_EMENI</name>
<dbReference type="AlphaFoldDB" id="Q5B835"/>
<dbReference type="STRING" id="227321.Q5B835"/>
<dbReference type="OMA" id="HPHLSIM"/>
<dbReference type="KEGG" id="ani:ANIA_03295"/>
<evidence type="ECO:0000313" key="2">
    <source>
        <dbReference type="EMBL" id="CBF83011.1"/>
    </source>
</evidence>
<dbReference type="eggNOG" id="ENOG502S8K0">
    <property type="taxonomic scope" value="Eukaryota"/>
</dbReference>
<dbReference type="Proteomes" id="UP000000560">
    <property type="component" value="Chromosome VI"/>
</dbReference>
<protein>
    <submittedName>
        <fullName evidence="2">Uncharacterized protein</fullName>
    </submittedName>
</protein>
<dbReference type="OrthoDB" id="3202396at2759"/>
<reference evidence="3" key="2">
    <citation type="journal article" date="2009" name="Fungal Genet. Biol.">
        <title>The 2008 update of the Aspergillus nidulans genome annotation: a community effort.</title>
        <authorList>
            <person name="Wortman J.R."/>
            <person name="Gilsenan J.M."/>
            <person name="Joardar V."/>
            <person name="Deegan J."/>
            <person name="Clutterbuck J."/>
            <person name="Andersen M.R."/>
            <person name="Archer D."/>
            <person name="Bencina M."/>
            <person name="Braus G."/>
            <person name="Coutinho P."/>
            <person name="von Dohren H."/>
            <person name="Doonan J."/>
            <person name="Driessen A.J."/>
            <person name="Durek P."/>
            <person name="Espeso E."/>
            <person name="Fekete E."/>
            <person name="Flipphi M."/>
            <person name="Estrada C.G."/>
            <person name="Geysens S."/>
            <person name="Goldman G."/>
            <person name="de Groot P.W."/>
            <person name="Hansen K."/>
            <person name="Harris S.D."/>
            <person name="Heinekamp T."/>
            <person name="Helmstaedt K."/>
            <person name="Henrissat B."/>
            <person name="Hofmann G."/>
            <person name="Homan T."/>
            <person name="Horio T."/>
            <person name="Horiuchi H."/>
            <person name="James S."/>
            <person name="Jones M."/>
            <person name="Karaffa L."/>
            <person name="Karanyi Z."/>
            <person name="Kato M."/>
            <person name="Keller N."/>
            <person name="Kelly D.E."/>
            <person name="Kiel J.A."/>
            <person name="Kim J.M."/>
            <person name="van der Klei I.J."/>
            <person name="Klis F.M."/>
            <person name="Kovalchuk A."/>
            <person name="Krasevec N."/>
            <person name="Kubicek C.P."/>
            <person name="Liu B."/>
            <person name="Maccabe A."/>
            <person name="Meyer V."/>
            <person name="Mirabito P."/>
            <person name="Miskei M."/>
            <person name="Mos M."/>
            <person name="Mullins J."/>
            <person name="Nelson D.R."/>
            <person name="Nielsen J."/>
            <person name="Oakley B.R."/>
            <person name="Osmani S.A."/>
            <person name="Pakula T."/>
            <person name="Paszewski A."/>
            <person name="Paulsen I."/>
            <person name="Pilsyk S."/>
            <person name="Pocsi I."/>
            <person name="Punt P.J."/>
            <person name="Ram A.F."/>
            <person name="Ren Q."/>
            <person name="Robellet X."/>
            <person name="Robson G."/>
            <person name="Seiboth B."/>
            <person name="van Solingen P."/>
            <person name="Specht T."/>
            <person name="Sun J."/>
            <person name="Taheri-Talesh N."/>
            <person name="Takeshita N."/>
            <person name="Ussery D."/>
            <person name="vanKuyk P.A."/>
            <person name="Visser H."/>
            <person name="van de Vondervoort P.J."/>
            <person name="de Vries R.P."/>
            <person name="Walton J."/>
            <person name="Xiang X."/>
            <person name="Xiong Y."/>
            <person name="Zeng A.P."/>
            <person name="Brandt B.W."/>
            <person name="Cornell M.J."/>
            <person name="van den Hondel C.A."/>
            <person name="Visser J."/>
            <person name="Oliver S.G."/>
            <person name="Turner G."/>
        </authorList>
    </citation>
    <scope>GENOME REANNOTATION</scope>
    <source>
        <strain evidence="3">FGSC A4 / ATCC 38163 / CBS 112.46 / NRRL 194 / M139</strain>
    </source>
</reference>
<proteinExistence type="predicted"/>
<dbReference type="GeneID" id="2873761"/>
<evidence type="ECO:0000256" key="1">
    <source>
        <dbReference type="SAM" id="MobiDB-lite"/>
    </source>
</evidence>
<dbReference type="VEuPathDB" id="FungiDB:AN3295"/>
<accession>C8VI06</accession>
<reference evidence="3" key="1">
    <citation type="journal article" date="2005" name="Nature">
        <title>Sequencing of Aspergillus nidulans and comparative analysis with A. fumigatus and A. oryzae.</title>
        <authorList>
            <person name="Galagan J.E."/>
            <person name="Calvo S.E."/>
            <person name="Cuomo C."/>
            <person name="Ma L.J."/>
            <person name="Wortman J.R."/>
            <person name="Batzoglou S."/>
            <person name="Lee S.I."/>
            <person name="Basturkmen M."/>
            <person name="Spevak C.C."/>
            <person name="Clutterbuck J."/>
            <person name="Kapitonov V."/>
            <person name="Jurka J."/>
            <person name="Scazzocchio C."/>
            <person name="Farman M."/>
            <person name="Butler J."/>
            <person name="Purcell S."/>
            <person name="Harris S."/>
            <person name="Braus G.H."/>
            <person name="Draht O."/>
            <person name="Busch S."/>
            <person name="D'Enfert C."/>
            <person name="Bouchier C."/>
            <person name="Goldman G.H."/>
            <person name="Bell-Pedersen D."/>
            <person name="Griffiths-Jones S."/>
            <person name="Doonan J.H."/>
            <person name="Yu J."/>
            <person name="Vienken K."/>
            <person name="Pain A."/>
            <person name="Freitag M."/>
            <person name="Selker E.U."/>
            <person name="Archer D.B."/>
            <person name="Penalva M.A."/>
            <person name="Oakley B.R."/>
            <person name="Momany M."/>
            <person name="Tanaka T."/>
            <person name="Kumagai T."/>
            <person name="Asai K."/>
            <person name="Machida M."/>
            <person name="Nierman W.C."/>
            <person name="Denning D.W."/>
            <person name="Caddick M."/>
            <person name="Hynes M."/>
            <person name="Paoletti M."/>
            <person name="Fischer R."/>
            <person name="Miller B."/>
            <person name="Dyer P."/>
            <person name="Sachs M.S."/>
            <person name="Osmani S.A."/>
            <person name="Birren B.W."/>
        </authorList>
    </citation>
    <scope>NUCLEOTIDE SEQUENCE [LARGE SCALE GENOMIC DNA]</scope>
    <source>
        <strain evidence="3">FGSC A4 / ATCC 38163 / CBS 112.46 / NRRL 194 / M139</strain>
    </source>
</reference>
<evidence type="ECO:0000313" key="3">
    <source>
        <dbReference type="Proteomes" id="UP000000560"/>
    </source>
</evidence>
<accession>Q5B835</accession>
<dbReference type="HOGENOM" id="CLU_053354_1_0_1"/>
<gene>
    <name evidence="2" type="ORF">ANIA_03295</name>
</gene>
<dbReference type="InterPro" id="IPR025444">
    <property type="entry name" value="Monooxy_af470"/>
</dbReference>
<dbReference type="RefSeq" id="XP_660899.1">
    <property type="nucleotide sequence ID" value="XM_655807.1"/>
</dbReference>
<feature type="region of interest" description="Disordered" evidence="1">
    <location>
        <begin position="1"/>
        <end position="28"/>
    </location>
</feature>
<dbReference type="Pfam" id="PF13826">
    <property type="entry name" value="Monooxy_af470-like"/>
    <property type="match status" value="1"/>
</dbReference>
<dbReference type="EMBL" id="BN001306">
    <property type="protein sequence ID" value="CBF83011.1"/>
    <property type="molecule type" value="Genomic_DNA"/>
</dbReference>